<feature type="compositionally biased region" description="Polar residues" evidence="1">
    <location>
        <begin position="23"/>
        <end position="46"/>
    </location>
</feature>
<evidence type="ECO:0000256" key="1">
    <source>
        <dbReference type="SAM" id="MobiDB-lite"/>
    </source>
</evidence>
<keyword evidence="3" id="KW-1185">Reference proteome</keyword>
<reference evidence="2 3" key="1">
    <citation type="submission" date="2014-03" db="EMBL/GenBank/DDBJ databases">
        <title>Bradyrhizobium valentinum sp. nov., isolated from effective nodules of Lupinus mariae-josephae, a lupine endemic of basic-lime soils in Eastern Spain.</title>
        <authorList>
            <person name="Duran D."/>
            <person name="Rey L."/>
            <person name="Navarro A."/>
            <person name="Busquets A."/>
            <person name="Imperial J."/>
            <person name="Ruiz-Argueso T."/>
        </authorList>
    </citation>
    <scope>NUCLEOTIDE SEQUENCE [LARGE SCALE GENOMIC DNA]</scope>
    <source>
        <strain evidence="2 3">LmjM3</strain>
    </source>
</reference>
<feature type="region of interest" description="Disordered" evidence="1">
    <location>
        <begin position="1"/>
        <end position="55"/>
    </location>
</feature>
<accession>A0A0R3KQ19</accession>
<dbReference type="AlphaFoldDB" id="A0A0R3KQ19"/>
<dbReference type="Proteomes" id="UP000051913">
    <property type="component" value="Unassembled WGS sequence"/>
</dbReference>
<gene>
    <name evidence="2" type="ORF">CP49_11425</name>
</gene>
<comment type="caution">
    <text evidence="2">The sequence shown here is derived from an EMBL/GenBank/DDBJ whole genome shotgun (WGS) entry which is preliminary data.</text>
</comment>
<name>A0A0R3KQ19_9BRAD</name>
<evidence type="ECO:0000313" key="2">
    <source>
        <dbReference type="EMBL" id="KRQ99207.1"/>
    </source>
</evidence>
<organism evidence="2 3">
    <name type="scientific">Bradyrhizobium valentinum</name>
    <dbReference type="NCBI Taxonomy" id="1518501"/>
    <lineage>
        <taxon>Bacteria</taxon>
        <taxon>Pseudomonadati</taxon>
        <taxon>Pseudomonadota</taxon>
        <taxon>Alphaproteobacteria</taxon>
        <taxon>Hyphomicrobiales</taxon>
        <taxon>Nitrobacteraceae</taxon>
        <taxon>Bradyrhizobium</taxon>
    </lineage>
</organism>
<sequence>MGDDRKWSAVGRTDAIDPEQKSQTKTARTSDTGHQPTNPEVRSSNLFGRATPDDDGLYAIAL</sequence>
<protein>
    <submittedName>
        <fullName evidence="2">Uncharacterized protein</fullName>
    </submittedName>
</protein>
<evidence type="ECO:0000313" key="3">
    <source>
        <dbReference type="Proteomes" id="UP000051913"/>
    </source>
</evidence>
<dbReference type="EMBL" id="LLXX01000173">
    <property type="protein sequence ID" value="KRQ99207.1"/>
    <property type="molecule type" value="Genomic_DNA"/>
</dbReference>
<proteinExistence type="predicted"/>